<comment type="similarity">
    <text evidence="1">Belongs to the hcp beta-lactamase family.</text>
</comment>
<name>A0A399RDP3_9PROT</name>
<protein>
    <submittedName>
        <fullName evidence="3">Sel1 repeat family protein</fullName>
    </submittedName>
</protein>
<dbReference type="InterPro" id="IPR011990">
    <property type="entry name" value="TPR-like_helical_dom_sf"/>
</dbReference>
<dbReference type="RefSeq" id="WP_119455016.1">
    <property type="nucleotide sequence ID" value="NZ_QWGA01000008.1"/>
</dbReference>
<evidence type="ECO:0000256" key="2">
    <source>
        <dbReference type="ARBA" id="ARBA00022737"/>
    </source>
</evidence>
<dbReference type="Gene3D" id="1.25.40.10">
    <property type="entry name" value="Tetratricopeptide repeat domain"/>
    <property type="match status" value="1"/>
</dbReference>
<dbReference type="PANTHER" id="PTHR13891">
    <property type="entry name" value="CYTOCHROME C OXIDASE ASSEMBLY FACTOR 7"/>
    <property type="match status" value="1"/>
</dbReference>
<evidence type="ECO:0000313" key="4">
    <source>
        <dbReference type="Proteomes" id="UP000265845"/>
    </source>
</evidence>
<accession>A0A399RDP3</accession>
<dbReference type="EMBL" id="QWGA01000008">
    <property type="protein sequence ID" value="RIJ27639.1"/>
    <property type="molecule type" value="Genomic_DNA"/>
</dbReference>
<proteinExistence type="inferred from homology"/>
<dbReference type="SMART" id="SM00671">
    <property type="entry name" value="SEL1"/>
    <property type="match status" value="3"/>
</dbReference>
<sequence>MGHGQSCFYAGEASKNAGDRPAARNFYRLACERMWEAGCLSYSRSLLDERGGPVDHKKAIEQLTDACNEPGANQAGACQTLASAYSVGEYGLPLDNAKAKAIAEKSCDLGDGFGCLLAAQYED</sequence>
<keyword evidence="4" id="KW-1185">Reference proteome</keyword>
<dbReference type="PANTHER" id="PTHR13891:SF1">
    <property type="entry name" value="CYTOCHROME C OXIDASE ASSEMBLY FACTOR 7"/>
    <property type="match status" value="1"/>
</dbReference>
<gene>
    <name evidence="3" type="ORF">D1222_14735</name>
</gene>
<comment type="caution">
    <text evidence="3">The sequence shown here is derived from an EMBL/GenBank/DDBJ whole genome shotgun (WGS) entry which is preliminary data.</text>
</comment>
<dbReference type="SUPFAM" id="SSF81901">
    <property type="entry name" value="HCP-like"/>
    <property type="match status" value="1"/>
</dbReference>
<dbReference type="InterPro" id="IPR040239">
    <property type="entry name" value="HcpB-like"/>
</dbReference>
<dbReference type="Proteomes" id="UP000265845">
    <property type="component" value="Unassembled WGS sequence"/>
</dbReference>
<keyword evidence="2" id="KW-0677">Repeat</keyword>
<dbReference type="AlphaFoldDB" id="A0A399RDP3"/>
<evidence type="ECO:0000256" key="1">
    <source>
        <dbReference type="ARBA" id="ARBA00008486"/>
    </source>
</evidence>
<reference evidence="3 4" key="1">
    <citation type="submission" date="2018-08" db="EMBL/GenBank/DDBJ databases">
        <title>Henriciella mobilis sp. nov., isolated from seawater.</title>
        <authorList>
            <person name="Cheng H."/>
            <person name="Wu Y.-H."/>
            <person name="Xu X.-W."/>
            <person name="Guo L.-L."/>
        </authorList>
    </citation>
    <scope>NUCLEOTIDE SEQUENCE [LARGE SCALE GENOMIC DNA]</scope>
    <source>
        <strain evidence="3 4">CCUG67844</strain>
    </source>
</reference>
<evidence type="ECO:0000313" key="3">
    <source>
        <dbReference type="EMBL" id="RIJ27639.1"/>
    </source>
</evidence>
<organism evidence="3 4">
    <name type="scientific">Henriciella algicola</name>
    <dbReference type="NCBI Taxonomy" id="1608422"/>
    <lineage>
        <taxon>Bacteria</taxon>
        <taxon>Pseudomonadati</taxon>
        <taxon>Pseudomonadota</taxon>
        <taxon>Alphaproteobacteria</taxon>
        <taxon>Hyphomonadales</taxon>
        <taxon>Hyphomonadaceae</taxon>
        <taxon>Henriciella</taxon>
    </lineage>
</organism>
<dbReference type="InterPro" id="IPR006597">
    <property type="entry name" value="Sel1-like"/>
</dbReference>